<dbReference type="PANTHER" id="PTHR38690">
    <property type="entry name" value="PROTEASE-RELATED"/>
    <property type="match status" value="1"/>
</dbReference>
<dbReference type="EMBL" id="CP001010">
    <property type="protein sequence ID" value="ACB44585.1"/>
    <property type="molecule type" value="Genomic_DNA"/>
</dbReference>
<name>B1XRV0_POLNS</name>
<dbReference type="Pfam" id="PF13116">
    <property type="entry name" value="YhdP"/>
    <property type="match status" value="1"/>
</dbReference>
<evidence type="ECO:0000256" key="1">
    <source>
        <dbReference type="SAM" id="MobiDB-lite"/>
    </source>
</evidence>
<dbReference type="InterPro" id="IPR025263">
    <property type="entry name" value="YhdP_central"/>
</dbReference>
<sequence length="1379" mass="150525">MIPPRLKSLLAKRPQGSSRAWRKRVLILTGVVLAFFVLVHVGVRFVLWPQIEKSKSSVERLISARIGADVSMDSLQVSWTGIRPNFEIEGLRFNDPDKTKSLLSIQKINGQLGWSSFYHLAPFFHELNFEGAEIYAQRNSKGVITIAGISIDGQSNDYSAENWLFSQNEIRVNDVKLFWNDQLKKKATTSVDIQSLSLSNGIRNHKGSISATTPWTKGPLLLNIDLAHPIGGQAGNWRDWIGTISWNLNALELGQIANEFSLSLNTLEGVLSSNGKIKIDNGKPDGGEIYLAADDLTIQLSKDEDAIALGRLETNLVQKTDSGMISVTTKTFGWRDIESSKTTPLENLSPMTFRWRPPAKDEEIKEFGFSSPKILVEDVALFALNLPLSKKVHQRIKASKADGELQDLDINWSESKSPLSALNIPGGWFKSNKVDFTVSAKLIDLSFVGINKSIPSVSKLSGFLTADQTKGSFSIQSNNIELELNDLLVDPKIKLDKAGGQITWSKQKGNWVINAKQLALSNPEISTTLNLNYIIGEAKKPDYMTLDMDFAQANLKTAYRYLPVGMSGEAKTYLSKAFDAGVIKKGALHIKGDPNEVPFSKAGTGEFTLNLPIVGATFSPAQTSSPSQGVWPSFNNVNGAINMQNANFTVDIDRASYKQVALSKFHAEIPSVSAKQLMLTVNGEAQGYAPQLLDYLFASPVGKKQIELEKNLKITGHTNLNLGLKIPLTGGGDVNTNIQLSFPGNMVQWADLPPFENLKGKIRITEVNPEFEDITANFLGGAIQISNSDPKQSSQNYNISGDISAKFIKDYLANDPAIQAFPILQAMSGVAKYDGVISFTKDNSETSLKIDMRDWGSSAPAPLKKQAGTSMFGELNLKTFAKSKANSSRFSWNGKIGDAYFIQGEIINDGTLRHTVGIGASAIPPQQGFQLNLVSNELNIDIWQEFLNPKNRKQPTPNLNTNAASNIQVIAQVKQLTLFDRIWQDINLAATNKNSTWQLRLRGSPQVAGNIQYQPAQSQAGDLISGRLVRLKIPEEVVAPPPPTKQTQKNTASKNKIEPGSIPSIDLIIDDFDWNKAQFGQVKIKTKTTGNTINIDSVQFSNPQGSSTTTGRWVGGTQNAPAHTNLNIDLDIKDAGQIISHWTNQKSVEGGQGKFTVNADWDGSPFSPQYDTLAGKATLNLEKGRLLEVNSSGAKLLDVLSLQSLFKFATLDLKGSVGNIVTKGTPFNSIDASFDIHAGVAQTKQFNMGLDQARVAMSGQINIPKQTQDLCVTIFPTIDATAGSLAAFAINPIVGLGALVGQYLITSQINRNLQSDYLVQGSWDNPEVIPLDQKGQPIDSKTLDKIRSKDLLKEQSKLDSASGPQSNPSNTSTPNKISN</sequence>
<proteinExistence type="predicted"/>
<keyword evidence="2" id="KW-1133">Transmembrane helix</keyword>
<accession>B1XRV0</accession>
<dbReference type="KEGG" id="pne:Pnec_1493"/>
<dbReference type="InterPro" id="IPR011836">
    <property type="entry name" value="YhdP"/>
</dbReference>
<dbReference type="HOGENOM" id="CLU_003522_4_0_4"/>
<protein>
    <submittedName>
        <fullName evidence="4">Membrane protein-like protein</fullName>
    </submittedName>
</protein>
<feature type="region of interest" description="Disordered" evidence="1">
    <location>
        <begin position="1037"/>
        <end position="1058"/>
    </location>
</feature>
<feature type="compositionally biased region" description="Polar residues" evidence="1">
    <location>
        <begin position="1358"/>
        <end position="1379"/>
    </location>
</feature>
<dbReference type="eggNOG" id="COG3164">
    <property type="taxonomic scope" value="Bacteria"/>
</dbReference>
<organism evidence="4">
    <name type="scientific">Polynucleobacter necessarius subsp. necessarius (strain STIR1)</name>
    <dbReference type="NCBI Taxonomy" id="452638"/>
    <lineage>
        <taxon>Bacteria</taxon>
        <taxon>Pseudomonadati</taxon>
        <taxon>Pseudomonadota</taxon>
        <taxon>Betaproteobacteria</taxon>
        <taxon>Burkholderiales</taxon>
        <taxon>Burkholderiaceae</taxon>
        <taxon>Polynucleobacter</taxon>
    </lineage>
</organism>
<dbReference type="STRING" id="452638.Pnec_1493"/>
<dbReference type="NCBIfam" id="TIGR02099">
    <property type="entry name" value="YhdP family protein"/>
    <property type="match status" value="1"/>
</dbReference>
<evidence type="ECO:0000313" key="4">
    <source>
        <dbReference type="EMBL" id="ACB44585.1"/>
    </source>
</evidence>
<keyword evidence="2" id="KW-0812">Transmembrane</keyword>
<evidence type="ECO:0000259" key="3">
    <source>
        <dbReference type="Pfam" id="PF13116"/>
    </source>
</evidence>
<reference evidence="4" key="1">
    <citation type="submission" date="2008-03" db="EMBL/GenBank/DDBJ databases">
        <title>Complete sequence of Polynucleobacter necessarius STIR1.</title>
        <authorList>
            <consortium name="US DOE Joint Genome Institute"/>
            <person name="Copeland A."/>
            <person name="Lucas S."/>
            <person name="Lapidus A."/>
            <person name="Barry K."/>
            <person name="Detter J.C."/>
            <person name="Glavina del Rio T."/>
            <person name="Hammon N."/>
            <person name="Israni S."/>
            <person name="Dalin E."/>
            <person name="Tice H."/>
            <person name="Pitluck S."/>
            <person name="Chain P."/>
            <person name="Malfatti S."/>
            <person name="Shin M."/>
            <person name="Vergez L."/>
            <person name="Schmutz J."/>
            <person name="Larimer F."/>
            <person name="Land M."/>
            <person name="Hauser L."/>
            <person name="Kyrpides N."/>
            <person name="Kim E."/>
            <person name="Hahn M."/>
            <person name="Richardson P."/>
        </authorList>
    </citation>
    <scope>NUCLEOTIDE SEQUENCE [LARGE SCALE GENOMIC DNA]</scope>
    <source>
        <strain evidence="4">STIR1</strain>
    </source>
</reference>
<dbReference type="PANTHER" id="PTHR38690:SF1">
    <property type="entry name" value="PROTEASE"/>
    <property type="match status" value="1"/>
</dbReference>
<keyword evidence="2" id="KW-0472">Membrane</keyword>
<gene>
    <name evidence="4" type="ordered locus">Pnec_1493</name>
</gene>
<feature type="transmembrane region" description="Helical" evidence="2">
    <location>
        <begin position="25"/>
        <end position="48"/>
    </location>
</feature>
<evidence type="ECO:0000256" key="2">
    <source>
        <dbReference type="SAM" id="Phobius"/>
    </source>
</evidence>
<feature type="region of interest" description="Disordered" evidence="1">
    <location>
        <begin position="1354"/>
        <end position="1379"/>
    </location>
</feature>
<feature type="domain" description="YhdP central" evidence="3">
    <location>
        <begin position="24"/>
        <end position="1328"/>
    </location>
</feature>